<dbReference type="EMBL" id="FUXU01000014">
    <property type="protein sequence ID" value="SKA51127.1"/>
    <property type="molecule type" value="Genomic_DNA"/>
</dbReference>
<organism evidence="2 3">
    <name type="scientific">Enterovibrio nigricans DSM 22720</name>
    <dbReference type="NCBI Taxonomy" id="1121868"/>
    <lineage>
        <taxon>Bacteria</taxon>
        <taxon>Pseudomonadati</taxon>
        <taxon>Pseudomonadota</taxon>
        <taxon>Gammaproteobacteria</taxon>
        <taxon>Vibrionales</taxon>
        <taxon>Vibrionaceae</taxon>
        <taxon>Enterovibrio</taxon>
    </lineage>
</organism>
<name>A0A1T4UEK5_9GAMM</name>
<keyword evidence="1" id="KW-0472">Membrane</keyword>
<evidence type="ECO:0000256" key="1">
    <source>
        <dbReference type="SAM" id="Phobius"/>
    </source>
</evidence>
<dbReference type="Proteomes" id="UP000190162">
    <property type="component" value="Unassembled WGS sequence"/>
</dbReference>
<sequence>MKYLRIVFLIAIGGIGLVFSFLLLVHGYLNGSEFVALSFGIALLSLITAFWKDVSELSIGGNIIKLREVKSELENTVVGLKSSTIEMLKMHIKLVRNPVSNGFYYEGSNKDERIDNFWNIYGVIKDLGIEKELTNELKETLDVLLRNQLFALGCLCRKTIHESYSTPFDSTTQLPATRDLQKLAVKDVESNISALGSNKSPDAFQDYVLDGVEYYDRLLKLFEKFS</sequence>
<keyword evidence="1" id="KW-1133">Transmembrane helix</keyword>
<evidence type="ECO:0000313" key="3">
    <source>
        <dbReference type="Proteomes" id="UP000190162"/>
    </source>
</evidence>
<feature type="transmembrane region" description="Helical" evidence="1">
    <location>
        <begin position="7"/>
        <end position="28"/>
    </location>
</feature>
<protein>
    <submittedName>
        <fullName evidence="2">Uncharacterized protein</fullName>
    </submittedName>
</protein>
<keyword evidence="3" id="KW-1185">Reference proteome</keyword>
<accession>A0A1T4UEK5</accession>
<feature type="transmembrane region" description="Helical" evidence="1">
    <location>
        <begin position="34"/>
        <end position="51"/>
    </location>
</feature>
<dbReference type="AlphaFoldDB" id="A0A1T4UEK5"/>
<dbReference type="RefSeq" id="WP_139367732.1">
    <property type="nucleotide sequence ID" value="NZ_FUXU01000014.1"/>
</dbReference>
<proteinExistence type="predicted"/>
<reference evidence="3" key="1">
    <citation type="submission" date="2017-02" db="EMBL/GenBank/DDBJ databases">
        <authorList>
            <person name="Varghese N."/>
            <person name="Submissions S."/>
        </authorList>
    </citation>
    <scope>NUCLEOTIDE SEQUENCE [LARGE SCALE GENOMIC DNA]</scope>
    <source>
        <strain evidence="3">DSM 22720</strain>
    </source>
</reference>
<keyword evidence="1" id="KW-0812">Transmembrane</keyword>
<evidence type="ECO:0000313" key="2">
    <source>
        <dbReference type="EMBL" id="SKA51127.1"/>
    </source>
</evidence>
<gene>
    <name evidence="2" type="ORF">SAMN02745132_01551</name>
</gene>